<evidence type="ECO:0000256" key="10">
    <source>
        <dbReference type="ARBA" id="ARBA00022741"/>
    </source>
</evidence>
<evidence type="ECO:0000256" key="11">
    <source>
        <dbReference type="ARBA" id="ARBA00022792"/>
    </source>
</evidence>
<dbReference type="Gene3D" id="3.40.1190.10">
    <property type="entry name" value="Mur-like, catalytic domain"/>
    <property type="match status" value="1"/>
</dbReference>
<dbReference type="PANTHER" id="PTHR11136">
    <property type="entry name" value="FOLYLPOLYGLUTAMATE SYNTHASE-RELATED"/>
    <property type="match status" value="1"/>
</dbReference>
<dbReference type="PIRSF" id="PIRSF038895">
    <property type="entry name" value="FPGS"/>
    <property type="match status" value="1"/>
</dbReference>
<dbReference type="PROSITE" id="PS01012">
    <property type="entry name" value="FOLYLPOLYGLU_SYNT_2"/>
    <property type="match status" value="1"/>
</dbReference>
<evidence type="ECO:0000256" key="6">
    <source>
        <dbReference type="ARBA" id="ARBA00022490"/>
    </source>
</evidence>
<evidence type="ECO:0000256" key="9">
    <source>
        <dbReference type="ARBA" id="ARBA00022723"/>
    </source>
</evidence>
<keyword evidence="13" id="KW-0460">Magnesium</keyword>
<gene>
    <name evidence="18" type="primary">MET7_1</name>
    <name evidence="18" type="ORF">Daus18300_004091</name>
</gene>
<organism evidence="18 19">
    <name type="scientific">Diaporthe australafricana</name>
    <dbReference type="NCBI Taxonomy" id="127596"/>
    <lineage>
        <taxon>Eukaryota</taxon>
        <taxon>Fungi</taxon>
        <taxon>Dikarya</taxon>
        <taxon>Ascomycota</taxon>
        <taxon>Pezizomycotina</taxon>
        <taxon>Sordariomycetes</taxon>
        <taxon>Sordariomycetidae</taxon>
        <taxon>Diaporthales</taxon>
        <taxon>Diaporthaceae</taxon>
        <taxon>Diaporthe</taxon>
    </lineage>
</organism>
<keyword evidence="9" id="KW-0479">Metal-binding</keyword>
<comment type="pathway">
    <text evidence="4 17">Cofactor biosynthesis; tetrahydrofolylpolyglutamate biosynthesis.</text>
</comment>
<dbReference type="Proteomes" id="UP001583177">
    <property type="component" value="Unassembled WGS sequence"/>
</dbReference>
<dbReference type="InterPro" id="IPR018109">
    <property type="entry name" value="Folylpolyglutamate_synth_CS"/>
</dbReference>
<keyword evidence="8 17" id="KW-0436">Ligase</keyword>
<proteinExistence type="inferred from homology"/>
<dbReference type="EC" id="6.3.2.17" evidence="17"/>
<comment type="function">
    <text evidence="17">Catalyzes conversion of folates to polyglutamate derivatives allowing concentration of folate compounds in the cell and the intracellular retention of these cofactors, which are important substrates for most of the folate-dependent enzymes that are involved in one-carbon transfer reactions involved in purine, pyrimidine and amino acid synthesis.</text>
</comment>
<evidence type="ECO:0000313" key="18">
    <source>
        <dbReference type="EMBL" id="KAL1872952.1"/>
    </source>
</evidence>
<evidence type="ECO:0000256" key="14">
    <source>
        <dbReference type="ARBA" id="ARBA00023128"/>
    </source>
</evidence>
<dbReference type="InterPro" id="IPR036615">
    <property type="entry name" value="Mur_ligase_C_dom_sf"/>
</dbReference>
<comment type="caution">
    <text evidence="18">The sequence shown here is derived from an EMBL/GenBank/DDBJ whole genome shotgun (WGS) entry which is preliminary data.</text>
</comment>
<evidence type="ECO:0000256" key="16">
    <source>
        <dbReference type="ARBA" id="ARBA00047493"/>
    </source>
</evidence>
<keyword evidence="10" id="KW-0547">Nucleotide-binding</keyword>
<keyword evidence="11" id="KW-0999">Mitochondrion inner membrane</keyword>
<evidence type="ECO:0000256" key="17">
    <source>
        <dbReference type="PIRNR" id="PIRNR038895"/>
    </source>
</evidence>
<keyword evidence="6" id="KW-0963">Cytoplasm</keyword>
<accession>A0ABR3XB81</accession>
<sequence length="513" mass="55317">MSTAAGAAPSRTYEDAIDALNTFQTPFAVIEARRKAGIRPDESSIREMRAYWARLGHTPEDLDRLNVVHVAGTKGKGSVCAFVASILGRYHLNGRRLKVGLLTSPHLIAVRERIRVGEAPISEAQFARYFFEVSDALTADPSTSTSASASAFPAEDAEPRSRPIYARYLTLMALHVFLREGVDVAVVETGVGGEFDATNIVARPAAAGVATLGIDHVFVLGDTVEKIAWHKAGIFKAGCPALAVEQPAFPATEGVLRARAAEKGAAPAVEIVGVDGRLAADGVRVRPDAAFQRRNASLAVALAEAALAKVDPRGFRRDAGRLPAEFKDGIEQVVWRGRCEVKEEEGGRVRWHIDGAHTTDSLKMAARWFVGENAGRRGPRVLIFNQQGRTEAIDFLDGLHSGAKRDDGSSFDHVIFCTNVTHAKTGYKRDFVNHQYDPEAIQKLTVQRTFAERWSSLDPKAKITVIPSIEEAINVARDLTGSLNEGETVQAFITGSLHLVGGALGILEGADAL</sequence>
<dbReference type="InterPro" id="IPR001645">
    <property type="entry name" value="Folylpolyglutamate_synth"/>
</dbReference>
<evidence type="ECO:0000256" key="2">
    <source>
        <dbReference type="ARBA" id="ARBA00004305"/>
    </source>
</evidence>
<dbReference type="PANTHER" id="PTHR11136:SF5">
    <property type="entry name" value="FOLYLPOLYGLUTAMATE SYNTHASE, MITOCHONDRIAL"/>
    <property type="match status" value="1"/>
</dbReference>
<dbReference type="InterPro" id="IPR023600">
    <property type="entry name" value="Folylpolyglutamate_synth_euk"/>
</dbReference>
<keyword evidence="14" id="KW-0496">Mitochondrion</keyword>
<keyword evidence="7 17" id="KW-0554">One-carbon metabolism</keyword>
<protein>
    <recommendedName>
        <fullName evidence="17">Folylpolyglutamate synthase</fullName>
        <ecNumber evidence="17">6.3.2.17</ecNumber>
    </recommendedName>
    <alternativeName>
        <fullName evidence="17">Folylpoly-gamma-glutamate synthetase</fullName>
    </alternativeName>
    <alternativeName>
        <fullName evidence="17">Tetrahydrofolylpolyglutamate synthase</fullName>
    </alternativeName>
</protein>
<name>A0ABR3XB81_9PEZI</name>
<dbReference type="GO" id="GO:0004326">
    <property type="term" value="F:tetrahydrofolylpolyglutamate synthase activity"/>
    <property type="evidence" value="ECO:0007669"/>
    <property type="project" value="UniProtKB-EC"/>
</dbReference>
<dbReference type="SUPFAM" id="SSF53623">
    <property type="entry name" value="MurD-like peptide ligases, catalytic domain"/>
    <property type="match status" value="1"/>
</dbReference>
<dbReference type="InterPro" id="IPR036565">
    <property type="entry name" value="Mur-like_cat_sf"/>
</dbReference>
<evidence type="ECO:0000256" key="5">
    <source>
        <dbReference type="ARBA" id="ARBA00008276"/>
    </source>
</evidence>
<comment type="subcellular location">
    <subcellularLocation>
        <location evidence="3">Cytoplasm</location>
    </subcellularLocation>
    <subcellularLocation>
        <location evidence="1">Mitochondrion inner membrane</location>
    </subcellularLocation>
    <subcellularLocation>
        <location evidence="2">Mitochondrion matrix</location>
    </subcellularLocation>
</comment>
<evidence type="ECO:0000256" key="12">
    <source>
        <dbReference type="ARBA" id="ARBA00022840"/>
    </source>
</evidence>
<dbReference type="SUPFAM" id="SSF53244">
    <property type="entry name" value="MurD-like peptide ligases, peptide-binding domain"/>
    <property type="match status" value="1"/>
</dbReference>
<comment type="catalytic activity">
    <reaction evidence="16 17">
        <text>(6S)-5,6,7,8-tetrahydrofolyl-(gamma-L-Glu)(n) + L-glutamate + ATP = (6S)-5,6,7,8-tetrahydrofolyl-(gamma-L-Glu)(n+1) + ADP + phosphate + H(+)</text>
        <dbReference type="Rhea" id="RHEA:10580"/>
        <dbReference type="Rhea" id="RHEA-COMP:14738"/>
        <dbReference type="Rhea" id="RHEA-COMP:14740"/>
        <dbReference type="ChEBI" id="CHEBI:15378"/>
        <dbReference type="ChEBI" id="CHEBI:29985"/>
        <dbReference type="ChEBI" id="CHEBI:30616"/>
        <dbReference type="ChEBI" id="CHEBI:43474"/>
        <dbReference type="ChEBI" id="CHEBI:141005"/>
        <dbReference type="ChEBI" id="CHEBI:456216"/>
        <dbReference type="EC" id="6.3.2.17"/>
    </reaction>
</comment>
<evidence type="ECO:0000256" key="7">
    <source>
        <dbReference type="ARBA" id="ARBA00022563"/>
    </source>
</evidence>
<comment type="similarity">
    <text evidence="5 17">Belongs to the folylpolyglutamate synthase family.</text>
</comment>
<dbReference type="EMBL" id="JAWRVE010000027">
    <property type="protein sequence ID" value="KAL1872952.1"/>
    <property type="molecule type" value="Genomic_DNA"/>
</dbReference>
<evidence type="ECO:0000256" key="3">
    <source>
        <dbReference type="ARBA" id="ARBA00004496"/>
    </source>
</evidence>
<evidence type="ECO:0000256" key="15">
    <source>
        <dbReference type="ARBA" id="ARBA00023136"/>
    </source>
</evidence>
<dbReference type="Gene3D" id="3.90.190.20">
    <property type="entry name" value="Mur ligase, C-terminal domain"/>
    <property type="match status" value="1"/>
</dbReference>
<evidence type="ECO:0000313" key="19">
    <source>
        <dbReference type="Proteomes" id="UP001583177"/>
    </source>
</evidence>
<evidence type="ECO:0000256" key="1">
    <source>
        <dbReference type="ARBA" id="ARBA00004273"/>
    </source>
</evidence>
<keyword evidence="15" id="KW-0472">Membrane</keyword>
<dbReference type="NCBIfam" id="TIGR01499">
    <property type="entry name" value="folC"/>
    <property type="match status" value="1"/>
</dbReference>
<keyword evidence="19" id="KW-1185">Reference proteome</keyword>
<reference evidence="18 19" key="1">
    <citation type="journal article" date="2024" name="IMA Fungus">
        <title>IMA Genome - F19 : A genome assembly and annotation guide to empower mycologists, including annotated draft genome sequences of Ceratocystis pirilliformis, Diaporthe australafricana, Fusarium ophioides, Paecilomyces lecythidis, and Sporothrix stenoceras.</title>
        <authorList>
            <person name="Aylward J."/>
            <person name="Wilson A.M."/>
            <person name="Visagie C.M."/>
            <person name="Spraker J."/>
            <person name="Barnes I."/>
            <person name="Buitendag C."/>
            <person name="Ceriani C."/>
            <person name="Del Mar Angel L."/>
            <person name="du Plessis D."/>
            <person name="Fuchs T."/>
            <person name="Gasser K."/>
            <person name="Kramer D."/>
            <person name="Li W."/>
            <person name="Munsamy K."/>
            <person name="Piso A."/>
            <person name="Price J.L."/>
            <person name="Sonnekus B."/>
            <person name="Thomas C."/>
            <person name="van der Nest A."/>
            <person name="van Dijk A."/>
            <person name="van Heerden A."/>
            <person name="van Vuuren N."/>
            <person name="Yilmaz N."/>
            <person name="Duong T.A."/>
            <person name="van der Merwe N.A."/>
            <person name="Wingfield M.J."/>
            <person name="Wingfield B.D."/>
        </authorList>
    </citation>
    <scope>NUCLEOTIDE SEQUENCE [LARGE SCALE GENOMIC DNA]</scope>
    <source>
        <strain evidence="18 19">CMW 18300</strain>
    </source>
</reference>
<keyword evidence="12" id="KW-0067">ATP-binding</keyword>
<comment type="cofactor">
    <cofactor evidence="17">
        <name>a monovalent cation</name>
        <dbReference type="ChEBI" id="CHEBI:60242"/>
    </cofactor>
    <text evidence="17">A monovalent cation.</text>
</comment>
<evidence type="ECO:0000256" key="13">
    <source>
        <dbReference type="ARBA" id="ARBA00022842"/>
    </source>
</evidence>
<evidence type="ECO:0000256" key="4">
    <source>
        <dbReference type="ARBA" id="ARBA00005150"/>
    </source>
</evidence>
<evidence type="ECO:0000256" key="8">
    <source>
        <dbReference type="ARBA" id="ARBA00022598"/>
    </source>
</evidence>